<dbReference type="Proteomes" id="UP001501319">
    <property type="component" value="Unassembled WGS sequence"/>
</dbReference>
<comment type="caution">
    <text evidence="1">The sequence shown here is derived from an EMBL/GenBank/DDBJ whole genome shotgun (WGS) entry which is preliminary data.</text>
</comment>
<evidence type="ECO:0000313" key="2">
    <source>
        <dbReference type="Proteomes" id="UP001501319"/>
    </source>
</evidence>
<protein>
    <recommendedName>
        <fullName evidence="3">Class I SAM-dependent methyltransferase</fullName>
    </recommendedName>
</protein>
<organism evidence="1 2">
    <name type="scientific">Kribbella alba</name>
    <dbReference type="NCBI Taxonomy" id="190197"/>
    <lineage>
        <taxon>Bacteria</taxon>
        <taxon>Bacillati</taxon>
        <taxon>Actinomycetota</taxon>
        <taxon>Actinomycetes</taxon>
        <taxon>Propionibacteriales</taxon>
        <taxon>Kribbellaceae</taxon>
        <taxon>Kribbella</taxon>
    </lineage>
</organism>
<gene>
    <name evidence="1" type="ORF">GCM10009744_47300</name>
</gene>
<dbReference type="RefSeq" id="WP_344114192.1">
    <property type="nucleotide sequence ID" value="NZ_BAAANE010000008.1"/>
</dbReference>
<evidence type="ECO:0000313" key="1">
    <source>
        <dbReference type="EMBL" id="GAA1650291.1"/>
    </source>
</evidence>
<proteinExistence type="predicted"/>
<dbReference type="EMBL" id="BAAANE010000008">
    <property type="protein sequence ID" value="GAA1650291.1"/>
    <property type="molecule type" value="Genomic_DNA"/>
</dbReference>
<dbReference type="SUPFAM" id="SSF53335">
    <property type="entry name" value="S-adenosyl-L-methionine-dependent methyltransferases"/>
    <property type="match status" value="1"/>
</dbReference>
<sequence length="62" mass="6625">MTTLREGLRAFPSVEVVAVDIDPLLLDLARDAFAADERVEVVSRQLAEPPWTDGPGGGVTTC</sequence>
<evidence type="ECO:0008006" key="3">
    <source>
        <dbReference type="Google" id="ProtNLM"/>
    </source>
</evidence>
<dbReference type="InterPro" id="IPR029063">
    <property type="entry name" value="SAM-dependent_MTases_sf"/>
</dbReference>
<name>A0ABP4RFI5_9ACTN</name>
<reference evidence="2" key="1">
    <citation type="journal article" date="2019" name="Int. J. Syst. Evol. Microbiol.">
        <title>The Global Catalogue of Microorganisms (GCM) 10K type strain sequencing project: providing services to taxonomists for standard genome sequencing and annotation.</title>
        <authorList>
            <consortium name="The Broad Institute Genomics Platform"/>
            <consortium name="The Broad Institute Genome Sequencing Center for Infectious Disease"/>
            <person name="Wu L."/>
            <person name="Ma J."/>
        </authorList>
    </citation>
    <scope>NUCLEOTIDE SEQUENCE [LARGE SCALE GENOMIC DNA]</scope>
    <source>
        <strain evidence="2">JCM 14306</strain>
    </source>
</reference>
<accession>A0ABP4RFI5</accession>
<dbReference type="Gene3D" id="3.40.50.150">
    <property type="entry name" value="Vaccinia Virus protein VP39"/>
    <property type="match status" value="1"/>
</dbReference>
<keyword evidence="2" id="KW-1185">Reference proteome</keyword>